<sequence>MAGKKYKESVSFDSTYGPWQPSLRPVRGYAQSPNNSEYGTDVRYGMITSSDPARKNPMTRGDFAKEDPVLSFKKEIARTMNTHPSLTDQGI</sequence>
<proteinExistence type="predicted"/>
<accession>A0A5N7BLU9</accession>
<keyword evidence="3" id="KW-1185">Reference proteome</keyword>
<name>A0A5N7BLU9_9EURO</name>
<evidence type="ECO:0000313" key="2">
    <source>
        <dbReference type="EMBL" id="KAE8382477.1"/>
    </source>
</evidence>
<feature type="region of interest" description="Disordered" evidence="1">
    <location>
        <begin position="21"/>
        <end position="41"/>
    </location>
</feature>
<dbReference type="Proteomes" id="UP000326198">
    <property type="component" value="Unassembled WGS sequence"/>
</dbReference>
<reference evidence="2 3" key="1">
    <citation type="submission" date="2019-04" db="EMBL/GenBank/DDBJ databases">
        <title>Friends and foes A comparative genomics studyof 23 Aspergillus species from section Flavi.</title>
        <authorList>
            <consortium name="DOE Joint Genome Institute"/>
            <person name="Kjaerbolling I."/>
            <person name="Vesth T."/>
            <person name="Frisvad J.C."/>
            <person name="Nybo J.L."/>
            <person name="Theobald S."/>
            <person name="Kildgaard S."/>
            <person name="Isbrandt T."/>
            <person name="Kuo A."/>
            <person name="Sato A."/>
            <person name="Lyhne E.K."/>
            <person name="Kogle M.E."/>
            <person name="Wiebenga A."/>
            <person name="Kun R.S."/>
            <person name="Lubbers R.J."/>
            <person name="Makela M.R."/>
            <person name="Barry K."/>
            <person name="Chovatia M."/>
            <person name="Clum A."/>
            <person name="Daum C."/>
            <person name="Haridas S."/>
            <person name="He G."/>
            <person name="LaButti K."/>
            <person name="Lipzen A."/>
            <person name="Mondo S."/>
            <person name="Riley R."/>
            <person name="Salamov A."/>
            <person name="Simmons B.A."/>
            <person name="Magnuson J.K."/>
            <person name="Henrissat B."/>
            <person name="Mortensen U.H."/>
            <person name="Larsen T.O."/>
            <person name="Devries R.P."/>
            <person name="Grigoriev I.V."/>
            <person name="Machida M."/>
            <person name="Baker S.E."/>
            <person name="Andersen M.R."/>
        </authorList>
    </citation>
    <scope>NUCLEOTIDE SEQUENCE [LARGE SCALE GENOMIC DNA]</scope>
    <source>
        <strain evidence="2 3">IBT 29228</strain>
    </source>
</reference>
<protein>
    <submittedName>
        <fullName evidence="2">Uncharacterized protein</fullName>
    </submittedName>
</protein>
<evidence type="ECO:0000313" key="3">
    <source>
        <dbReference type="Proteomes" id="UP000326198"/>
    </source>
</evidence>
<gene>
    <name evidence="2" type="ORF">BDV26DRAFT_253579</name>
</gene>
<evidence type="ECO:0000256" key="1">
    <source>
        <dbReference type="SAM" id="MobiDB-lite"/>
    </source>
</evidence>
<organism evidence="2 3">
    <name type="scientific">Aspergillus bertholletiae</name>
    <dbReference type="NCBI Taxonomy" id="1226010"/>
    <lineage>
        <taxon>Eukaryota</taxon>
        <taxon>Fungi</taxon>
        <taxon>Dikarya</taxon>
        <taxon>Ascomycota</taxon>
        <taxon>Pezizomycotina</taxon>
        <taxon>Eurotiomycetes</taxon>
        <taxon>Eurotiomycetidae</taxon>
        <taxon>Eurotiales</taxon>
        <taxon>Aspergillaceae</taxon>
        <taxon>Aspergillus</taxon>
        <taxon>Aspergillus subgen. Circumdati</taxon>
    </lineage>
</organism>
<dbReference type="AlphaFoldDB" id="A0A5N7BLU9"/>
<dbReference type="EMBL" id="ML736162">
    <property type="protein sequence ID" value="KAE8382477.1"/>
    <property type="molecule type" value="Genomic_DNA"/>
</dbReference>